<evidence type="ECO:0000313" key="2">
    <source>
        <dbReference type="EMBL" id="KAF9762914.1"/>
    </source>
</evidence>
<gene>
    <name evidence="2" type="ORF">NGRA_1671</name>
</gene>
<proteinExistence type="predicted"/>
<feature type="compositionally biased region" description="Polar residues" evidence="1">
    <location>
        <begin position="78"/>
        <end position="90"/>
    </location>
</feature>
<dbReference type="AlphaFoldDB" id="A0A9P6GYK0"/>
<organism evidence="2 3">
    <name type="scientific">Nosema granulosis</name>
    <dbReference type="NCBI Taxonomy" id="83296"/>
    <lineage>
        <taxon>Eukaryota</taxon>
        <taxon>Fungi</taxon>
        <taxon>Fungi incertae sedis</taxon>
        <taxon>Microsporidia</taxon>
        <taxon>Nosematidae</taxon>
        <taxon>Nosema</taxon>
    </lineage>
</organism>
<accession>A0A9P6GYK0</accession>
<dbReference type="OrthoDB" id="2191243at2759"/>
<evidence type="ECO:0000313" key="3">
    <source>
        <dbReference type="Proteomes" id="UP000740883"/>
    </source>
</evidence>
<protein>
    <submittedName>
        <fullName evidence="2">Uncharacterized protein</fullName>
    </submittedName>
</protein>
<keyword evidence="3" id="KW-1185">Reference proteome</keyword>
<feature type="compositionally biased region" description="Basic and acidic residues" evidence="1">
    <location>
        <begin position="91"/>
        <end position="101"/>
    </location>
</feature>
<sequence length="442" mass="51354">MALENQREEIEEIISMQESTLEEELKKVKDEGEMIDFMDIVDKACIVQNEETSSGQNEDTSSGQNEETSGLVEDSIGTEASFSPQQNETKYSQKEGSEKNKQASLEELNWKIQRDGEGNHLIKKKAEVNISQLKPFKKEAEIRKVIRLESDLLGAKGLPTLFVDNLRIKKYPGFLYVNIASIERYMSTDKNVKSVNIRLESDDMVYETPQYTESPSVEMNIMVYFSVRNMESPIKIRFILQKHFRDSERVEKACETDLVIDKDTIEQIHNNITEFENVWTPYTSNNFIKNFFSFFTDNVADAWCLKTHLAYISEEELQVVGGPTPKDLYELSRWIKIKKYSYTSWFAGFVNIRGNLQDVCTFLWKRRYVQWCGYVISVYNDQSRTLVGTINLIDIIIKGNENITSLDDENKIRIIFEKSLIEFHFDSIDKFNTFKQVIDAIL</sequence>
<dbReference type="EMBL" id="SBJO01000121">
    <property type="protein sequence ID" value="KAF9762914.1"/>
    <property type="molecule type" value="Genomic_DNA"/>
</dbReference>
<reference evidence="2 3" key="1">
    <citation type="journal article" date="2020" name="Genome Biol. Evol.">
        <title>Comparative genomics of strictly vertically transmitted, feminizing microsporidia endosymbionts of amphipod crustaceans.</title>
        <authorList>
            <person name="Cormier A."/>
            <person name="Chebbi M.A."/>
            <person name="Giraud I."/>
            <person name="Wattier R."/>
            <person name="Teixeira M."/>
            <person name="Gilbert C."/>
            <person name="Rigaud T."/>
            <person name="Cordaux R."/>
        </authorList>
    </citation>
    <scope>NUCLEOTIDE SEQUENCE [LARGE SCALE GENOMIC DNA]</scope>
    <source>
        <strain evidence="2 3">Ou3-Ou53</strain>
    </source>
</reference>
<name>A0A9P6GYK0_9MICR</name>
<comment type="caution">
    <text evidence="2">The sequence shown here is derived from an EMBL/GenBank/DDBJ whole genome shotgun (WGS) entry which is preliminary data.</text>
</comment>
<evidence type="ECO:0000256" key="1">
    <source>
        <dbReference type="SAM" id="MobiDB-lite"/>
    </source>
</evidence>
<feature type="region of interest" description="Disordered" evidence="1">
    <location>
        <begin position="48"/>
        <end position="102"/>
    </location>
</feature>
<feature type="compositionally biased region" description="Polar residues" evidence="1">
    <location>
        <begin position="49"/>
        <end position="68"/>
    </location>
</feature>
<dbReference type="Proteomes" id="UP000740883">
    <property type="component" value="Unassembled WGS sequence"/>
</dbReference>